<keyword evidence="3" id="KW-1185">Reference proteome</keyword>
<protein>
    <submittedName>
        <fullName evidence="2">Uncharacterized protein</fullName>
    </submittedName>
</protein>
<comment type="caution">
    <text evidence="2">The sequence shown here is derived from an EMBL/GenBank/DDBJ whole genome shotgun (WGS) entry which is preliminary data.</text>
</comment>
<reference evidence="3" key="1">
    <citation type="journal article" date="2019" name="Int. J. Syst. Evol. Microbiol.">
        <title>The Global Catalogue of Microorganisms (GCM) 10K type strain sequencing project: providing services to taxonomists for standard genome sequencing and annotation.</title>
        <authorList>
            <consortium name="The Broad Institute Genomics Platform"/>
            <consortium name="The Broad Institute Genome Sequencing Center for Infectious Disease"/>
            <person name="Wu L."/>
            <person name="Ma J."/>
        </authorList>
    </citation>
    <scope>NUCLEOTIDE SEQUENCE [LARGE SCALE GENOMIC DNA]</scope>
    <source>
        <strain evidence="3">JCM 16578</strain>
    </source>
</reference>
<dbReference type="EMBL" id="BAAAZA010000039">
    <property type="protein sequence ID" value="GAA3897925.1"/>
    <property type="molecule type" value="Genomic_DNA"/>
</dbReference>
<proteinExistence type="predicted"/>
<name>A0ABP7LEM4_9ACTN</name>
<evidence type="ECO:0000256" key="1">
    <source>
        <dbReference type="SAM" id="MobiDB-lite"/>
    </source>
</evidence>
<feature type="region of interest" description="Disordered" evidence="1">
    <location>
        <begin position="89"/>
        <end position="109"/>
    </location>
</feature>
<accession>A0ABP7LEM4</accession>
<sequence length="109" mass="11316">MSLRDAAAYGHLPATGAVSVQLIKWVSSPGPFTGTESEYPSSTNFEVMAMHTASHQISTAAVLTVHRRASDAALGGAVSPEGLLALSRTKVGAVSPPTQSRPGVREESR</sequence>
<gene>
    <name evidence="2" type="ORF">GCM10022207_77800</name>
</gene>
<evidence type="ECO:0000313" key="2">
    <source>
        <dbReference type="EMBL" id="GAA3897925.1"/>
    </source>
</evidence>
<organism evidence="2 3">
    <name type="scientific">Streptomyces lannensis</name>
    <dbReference type="NCBI Taxonomy" id="766498"/>
    <lineage>
        <taxon>Bacteria</taxon>
        <taxon>Bacillati</taxon>
        <taxon>Actinomycetota</taxon>
        <taxon>Actinomycetes</taxon>
        <taxon>Kitasatosporales</taxon>
        <taxon>Streptomycetaceae</taxon>
        <taxon>Streptomyces</taxon>
    </lineage>
</organism>
<dbReference type="Proteomes" id="UP001501563">
    <property type="component" value="Unassembled WGS sequence"/>
</dbReference>
<evidence type="ECO:0000313" key="3">
    <source>
        <dbReference type="Proteomes" id="UP001501563"/>
    </source>
</evidence>